<feature type="compositionally biased region" description="Basic and acidic residues" evidence="1">
    <location>
        <begin position="41"/>
        <end position="54"/>
    </location>
</feature>
<keyword evidence="3" id="KW-1185">Reference proteome</keyword>
<evidence type="ECO:0000256" key="1">
    <source>
        <dbReference type="SAM" id="MobiDB-lite"/>
    </source>
</evidence>
<comment type="caution">
    <text evidence="2">The sequence shown here is derived from an EMBL/GenBank/DDBJ whole genome shotgun (WGS) entry which is preliminary data.</text>
</comment>
<accession>A0AAN4ZJD1</accession>
<dbReference type="InterPro" id="IPR029063">
    <property type="entry name" value="SAM-dependent_MTases_sf"/>
</dbReference>
<evidence type="ECO:0000313" key="2">
    <source>
        <dbReference type="EMBL" id="GMR41896.1"/>
    </source>
</evidence>
<evidence type="ECO:0000313" key="3">
    <source>
        <dbReference type="Proteomes" id="UP001328107"/>
    </source>
</evidence>
<gene>
    <name evidence="2" type="ORF">PMAYCL1PPCAC_12091</name>
</gene>
<evidence type="ECO:0008006" key="4">
    <source>
        <dbReference type="Google" id="ProtNLM"/>
    </source>
</evidence>
<dbReference type="AlphaFoldDB" id="A0AAN4ZJD1"/>
<name>A0AAN4ZJD1_9BILA</name>
<feature type="non-terminal residue" evidence="2">
    <location>
        <position position="1"/>
    </location>
</feature>
<organism evidence="2 3">
    <name type="scientific">Pristionchus mayeri</name>
    <dbReference type="NCBI Taxonomy" id="1317129"/>
    <lineage>
        <taxon>Eukaryota</taxon>
        <taxon>Metazoa</taxon>
        <taxon>Ecdysozoa</taxon>
        <taxon>Nematoda</taxon>
        <taxon>Chromadorea</taxon>
        <taxon>Rhabditida</taxon>
        <taxon>Rhabditina</taxon>
        <taxon>Diplogasteromorpha</taxon>
        <taxon>Diplogasteroidea</taxon>
        <taxon>Neodiplogasteridae</taxon>
        <taxon>Pristionchus</taxon>
    </lineage>
</organism>
<feature type="region of interest" description="Disordered" evidence="1">
    <location>
        <begin position="34"/>
        <end position="62"/>
    </location>
</feature>
<dbReference type="Proteomes" id="UP001328107">
    <property type="component" value="Unassembled WGS sequence"/>
</dbReference>
<proteinExistence type="predicted"/>
<reference evidence="3" key="1">
    <citation type="submission" date="2022-10" db="EMBL/GenBank/DDBJ databases">
        <title>Genome assembly of Pristionchus species.</title>
        <authorList>
            <person name="Yoshida K."/>
            <person name="Sommer R.J."/>
        </authorList>
    </citation>
    <scope>NUCLEOTIDE SEQUENCE [LARGE SCALE GENOMIC DNA]</scope>
    <source>
        <strain evidence="3">RS5460</strain>
    </source>
</reference>
<dbReference type="Gene3D" id="3.40.50.150">
    <property type="entry name" value="Vaccinia Virus protein VP39"/>
    <property type="match status" value="1"/>
</dbReference>
<dbReference type="EMBL" id="BTRK01000003">
    <property type="protein sequence ID" value="GMR41896.1"/>
    <property type="molecule type" value="Genomic_DNA"/>
</dbReference>
<sequence>SVMVLSHNSTPASLQSQLSTLTLESGTSISYISAAGANPRSETRSHYDYDEPSLHSKRRGSGYTLHDDSDDWEGVNAICQLIDTIMHVEREYDFFENKNVLEIGFSTGLPSLLALGKGANEVAVHSQSPTALECFIRPTLHRAFPTLSSRIKLSSGEIIDSRLNKKFDVILAPEILNSPRSEYDEIHSMLDRGLADDGVCFISSRTTYLSNDSGSLIDFLSLLAKHRKFVPLIRWCSLSSDIHPRQIIQITRNLNY</sequence>
<dbReference type="SUPFAM" id="SSF53335">
    <property type="entry name" value="S-adenosyl-L-methionine-dependent methyltransferases"/>
    <property type="match status" value="1"/>
</dbReference>
<protein>
    <recommendedName>
        <fullName evidence="4">Methyltransferase</fullName>
    </recommendedName>
</protein>